<reference evidence="2 3" key="1">
    <citation type="journal article" date="2019" name="Nat. Ecol. Evol.">
        <title>Megaphylogeny resolves global patterns of mushroom evolution.</title>
        <authorList>
            <person name="Varga T."/>
            <person name="Krizsan K."/>
            <person name="Foldi C."/>
            <person name="Dima B."/>
            <person name="Sanchez-Garcia M."/>
            <person name="Sanchez-Ramirez S."/>
            <person name="Szollosi G.J."/>
            <person name="Szarkandi J.G."/>
            <person name="Papp V."/>
            <person name="Albert L."/>
            <person name="Andreopoulos W."/>
            <person name="Angelini C."/>
            <person name="Antonin V."/>
            <person name="Barry K.W."/>
            <person name="Bougher N.L."/>
            <person name="Buchanan P."/>
            <person name="Buyck B."/>
            <person name="Bense V."/>
            <person name="Catcheside P."/>
            <person name="Chovatia M."/>
            <person name="Cooper J."/>
            <person name="Damon W."/>
            <person name="Desjardin D."/>
            <person name="Finy P."/>
            <person name="Geml J."/>
            <person name="Haridas S."/>
            <person name="Hughes K."/>
            <person name="Justo A."/>
            <person name="Karasinski D."/>
            <person name="Kautmanova I."/>
            <person name="Kiss B."/>
            <person name="Kocsube S."/>
            <person name="Kotiranta H."/>
            <person name="LaButti K.M."/>
            <person name="Lechner B.E."/>
            <person name="Liimatainen K."/>
            <person name="Lipzen A."/>
            <person name="Lukacs Z."/>
            <person name="Mihaltcheva S."/>
            <person name="Morgado L.N."/>
            <person name="Niskanen T."/>
            <person name="Noordeloos M.E."/>
            <person name="Ohm R.A."/>
            <person name="Ortiz-Santana B."/>
            <person name="Ovrebo C."/>
            <person name="Racz N."/>
            <person name="Riley R."/>
            <person name="Savchenko A."/>
            <person name="Shiryaev A."/>
            <person name="Soop K."/>
            <person name="Spirin V."/>
            <person name="Szebenyi C."/>
            <person name="Tomsovsky M."/>
            <person name="Tulloss R.E."/>
            <person name="Uehling J."/>
            <person name="Grigoriev I.V."/>
            <person name="Vagvolgyi C."/>
            <person name="Papp T."/>
            <person name="Martin F.M."/>
            <person name="Miettinen O."/>
            <person name="Hibbett D.S."/>
            <person name="Nagy L.G."/>
        </authorList>
    </citation>
    <scope>NUCLEOTIDE SEQUENCE [LARGE SCALE GENOMIC DNA]</scope>
    <source>
        <strain evidence="2 3">CBS 962.96</strain>
    </source>
</reference>
<sequence>MSNLHSPPFLPSPVPPFPFAYAPPLPPFMSGAPLPPFPAHQSVASALCPALGNACLRCAIRNTPCLFNDSSSICLGCQQSRCDCHWDPQIQHALDAEYCIAYSLRCLLASRQFYQNSQCQRELLRLFEIATSLLRSLVQAVNQPAAPHPLSVVAHPLQAPIKRPIPIIPPESSPSTRTTTVPVPPEMPSEDKAPSVWDKAVLQRPASIPPGYKLPQPDKEVSTHLPFPLNITDARVPGFSGRYRRRRRKRKSA</sequence>
<protein>
    <submittedName>
        <fullName evidence="2">Uncharacterized protein</fullName>
    </submittedName>
</protein>
<name>A0A4S8MX90_DENBC</name>
<keyword evidence="3" id="KW-1185">Reference proteome</keyword>
<feature type="region of interest" description="Disordered" evidence="1">
    <location>
        <begin position="207"/>
        <end position="226"/>
    </location>
</feature>
<accession>A0A4S8MX90</accession>
<organism evidence="2 3">
    <name type="scientific">Dendrothele bispora (strain CBS 962.96)</name>
    <dbReference type="NCBI Taxonomy" id="1314807"/>
    <lineage>
        <taxon>Eukaryota</taxon>
        <taxon>Fungi</taxon>
        <taxon>Dikarya</taxon>
        <taxon>Basidiomycota</taxon>
        <taxon>Agaricomycotina</taxon>
        <taxon>Agaricomycetes</taxon>
        <taxon>Agaricomycetidae</taxon>
        <taxon>Agaricales</taxon>
        <taxon>Agaricales incertae sedis</taxon>
        <taxon>Dendrothele</taxon>
    </lineage>
</organism>
<evidence type="ECO:0000313" key="2">
    <source>
        <dbReference type="EMBL" id="THV07825.1"/>
    </source>
</evidence>
<gene>
    <name evidence="2" type="ORF">K435DRAFT_847634</name>
</gene>
<dbReference type="Proteomes" id="UP000297245">
    <property type="component" value="Unassembled WGS sequence"/>
</dbReference>
<dbReference type="AlphaFoldDB" id="A0A4S8MX90"/>
<proteinExistence type="predicted"/>
<evidence type="ECO:0000313" key="3">
    <source>
        <dbReference type="Proteomes" id="UP000297245"/>
    </source>
</evidence>
<evidence type="ECO:0000256" key="1">
    <source>
        <dbReference type="SAM" id="MobiDB-lite"/>
    </source>
</evidence>
<feature type="region of interest" description="Disordered" evidence="1">
    <location>
        <begin position="165"/>
        <end position="196"/>
    </location>
</feature>
<dbReference type="EMBL" id="ML179036">
    <property type="protein sequence ID" value="THV07825.1"/>
    <property type="molecule type" value="Genomic_DNA"/>
</dbReference>